<protein>
    <submittedName>
        <fullName evidence="2">Uncharacterized protein</fullName>
    </submittedName>
</protein>
<keyword evidence="3" id="KW-1185">Reference proteome</keyword>
<gene>
    <name evidence="2" type="ORF">HGRIS_010723</name>
</gene>
<feature type="region of interest" description="Disordered" evidence="1">
    <location>
        <begin position="1"/>
        <end position="35"/>
    </location>
</feature>
<evidence type="ECO:0000313" key="2">
    <source>
        <dbReference type="EMBL" id="KAL0948105.1"/>
    </source>
</evidence>
<accession>A0ABR3IY36</accession>
<dbReference type="Proteomes" id="UP001556367">
    <property type="component" value="Unassembled WGS sequence"/>
</dbReference>
<evidence type="ECO:0000313" key="3">
    <source>
        <dbReference type="Proteomes" id="UP001556367"/>
    </source>
</evidence>
<dbReference type="EMBL" id="JASNQZ010000014">
    <property type="protein sequence ID" value="KAL0948105.1"/>
    <property type="molecule type" value="Genomic_DNA"/>
</dbReference>
<organism evidence="2 3">
    <name type="scientific">Hohenbuehelia grisea</name>
    <dbReference type="NCBI Taxonomy" id="104357"/>
    <lineage>
        <taxon>Eukaryota</taxon>
        <taxon>Fungi</taxon>
        <taxon>Dikarya</taxon>
        <taxon>Basidiomycota</taxon>
        <taxon>Agaricomycotina</taxon>
        <taxon>Agaricomycetes</taxon>
        <taxon>Agaricomycetidae</taxon>
        <taxon>Agaricales</taxon>
        <taxon>Pleurotineae</taxon>
        <taxon>Pleurotaceae</taxon>
        <taxon>Hohenbuehelia</taxon>
    </lineage>
</organism>
<proteinExistence type="predicted"/>
<evidence type="ECO:0000256" key="1">
    <source>
        <dbReference type="SAM" id="MobiDB-lite"/>
    </source>
</evidence>
<reference evidence="3" key="1">
    <citation type="submission" date="2024-06" db="EMBL/GenBank/DDBJ databases">
        <title>Multi-omics analyses provide insights into the biosynthesis of the anticancer antibiotic pleurotin in Hohenbuehelia grisea.</title>
        <authorList>
            <person name="Weaver J.A."/>
            <person name="Alberti F."/>
        </authorList>
    </citation>
    <scope>NUCLEOTIDE SEQUENCE [LARGE SCALE GENOMIC DNA]</scope>
    <source>
        <strain evidence="3">T-177</strain>
    </source>
</reference>
<sequence length="117" mass="13258">MACGLSGKLETSEMRTRKYQRQLSPSGAQEGEIPWRSGALDAMSQVLRLGRARESHAVLDWSKYRLRLHRPALACSIPMLVVSLDSIRGDNTRPRSCPLDMNQARPHQQLYVALEQR</sequence>
<name>A0ABR3IY36_9AGAR</name>
<comment type="caution">
    <text evidence="2">The sequence shown here is derived from an EMBL/GenBank/DDBJ whole genome shotgun (WGS) entry which is preliminary data.</text>
</comment>